<dbReference type="Proteomes" id="UP000661607">
    <property type="component" value="Unassembled WGS sequence"/>
</dbReference>
<dbReference type="Gene3D" id="3.40.630.190">
    <property type="entry name" value="LCP protein"/>
    <property type="match status" value="1"/>
</dbReference>
<dbReference type="RefSeq" id="WP_318781609.1">
    <property type="nucleotide sequence ID" value="NZ_BAAASY010000017.1"/>
</dbReference>
<feature type="domain" description="Cell envelope-related transcriptional attenuator" evidence="4">
    <location>
        <begin position="243"/>
        <end position="416"/>
    </location>
</feature>
<comment type="similarity">
    <text evidence="1">Belongs to the LytR/CpsA/Psr (LCP) family.</text>
</comment>
<feature type="region of interest" description="Disordered" evidence="2">
    <location>
        <begin position="1"/>
        <end position="54"/>
    </location>
</feature>
<feature type="compositionally biased region" description="Polar residues" evidence="2">
    <location>
        <begin position="523"/>
        <end position="546"/>
    </location>
</feature>
<proteinExistence type="inferred from homology"/>
<dbReference type="EMBL" id="JADBEF010000001">
    <property type="protein sequence ID" value="MBE1558925.1"/>
    <property type="molecule type" value="Genomic_DNA"/>
</dbReference>
<evidence type="ECO:0000256" key="2">
    <source>
        <dbReference type="SAM" id="MobiDB-lite"/>
    </source>
</evidence>
<feature type="transmembrane region" description="Helical" evidence="3">
    <location>
        <begin position="98"/>
        <end position="120"/>
    </location>
</feature>
<evidence type="ECO:0000259" key="4">
    <source>
        <dbReference type="Pfam" id="PF03816"/>
    </source>
</evidence>
<feature type="transmembrane region" description="Helical" evidence="3">
    <location>
        <begin position="168"/>
        <end position="195"/>
    </location>
</feature>
<evidence type="ECO:0000256" key="3">
    <source>
        <dbReference type="SAM" id="Phobius"/>
    </source>
</evidence>
<keyword evidence="3" id="KW-1133">Transmembrane helix</keyword>
<evidence type="ECO:0000313" key="5">
    <source>
        <dbReference type="EMBL" id="MBE1558925.1"/>
    </source>
</evidence>
<evidence type="ECO:0000256" key="1">
    <source>
        <dbReference type="ARBA" id="ARBA00006068"/>
    </source>
</evidence>
<protein>
    <submittedName>
        <fullName evidence="5">LCP family protein required for cell wall assembly</fullName>
    </submittedName>
</protein>
<gene>
    <name evidence="5" type="ORF">H4W81_001704</name>
</gene>
<dbReference type="InterPro" id="IPR050922">
    <property type="entry name" value="LytR/CpsA/Psr_CW_biosynth"/>
</dbReference>
<reference evidence="5 6" key="1">
    <citation type="submission" date="2020-10" db="EMBL/GenBank/DDBJ databases">
        <title>Sequencing the genomes of 1000 actinobacteria strains.</title>
        <authorList>
            <person name="Klenk H.-P."/>
        </authorList>
    </citation>
    <scope>NUCLEOTIDE SEQUENCE [LARGE SCALE GENOMIC DNA]</scope>
    <source>
        <strain evidence="5 6">DSM 43748</strain>
    </source>
</reference>
<comment type="caution">
    <text evidence="5">The sequence shown here is derived from an EMBL/GenBank/DDBJ whole genome shotgun (WGS) entry which is preliminary data.</text>
</comment>
<feature type="region of interest" description="Disordered" evidence="2">
    <location>
        <begin position="503"/>
        <end position="553"/>
    </location>
</feature>
<dbReference type="PANTHER" id="PTHR33392:SF6">
    <property type="entry name" value="POLYISOPRENYL-TEICHOIC ACID--PEPTIDOGLYCAN TEICHOIC ACID TRANSFERASE TAGU"/>
    <property type="match status" value="1"/>
</dbReference>
<dbReference type="InterPro" id="IPR004474">
    <property type="entry name" value="LytR_CpsA_psr"/>
</dbReference>
<accession>A0ABR9KAJ9</accession>
<dbReference type="Pfam" id="PF03816">
    <property type="entry name" value="LytR_cpsA_psr"/>
    <property type="match status" value="1"/>
</dbReference>
<keyword evidence="3" id="KW-0812">Transmembrane</keyword>
<dbReference type="NCBIfam" id="TIGR00350">
    <property type="entry name" value="lytR_cpsA_psr"/>
    <property type="match status" value="1"/>
</dbReference>
<keyword evidence="6" id="KW-1185">Reference proteome</keyword>
<organism evidence="5 6">
    <name type="scientific">Nonomuraea africana</name>
    <dbReference type="NCBI Taxonomy" id="46171"/>
    <lineage>
        <taxon>Bacteria</taxon>
        <taxon>Bacillati</taxon>
        <taxon>Actinomycetota</taxon>
        <taxon>Actinomycetes</taxon>
        <taxon>Streptosporangiales</taxon>
        <taxon>Streptosporangiaceae</taxon>
        <taxon>Nonomuraea</taxon>
    </lineage>
</organism>
<feature type="transmembrane region" description="Helical" evidence="3">
    <location>
        <begin position="132"/>
        <end position="156"/>
    </location>
</feature>
<sequence length="553" mass="58801">MSKRPGGDAAERGRKRRAPRRAAAAAATPARDRETQPSNRAPKPPRAPRAPKFLTNLAPRGGPRFARKMTTGSVVGWTALSVIVPGAAHLRAGRRRTGFVLLGLFGLLLLVGLVYGLSFLGNLGAMARESTMITISAAAVIGALCWFALVLTSYVALGPDRLNGRGQIVSGIVVGLLCVSVMAPFALAANTVLTLRDTVKSIFRSASDPDIQPIKEADPWNGKKRVNFLLIGGDAAGNRTGVRTDSMTVASVDIKTGNTVLFSLPRNLQHVRFPPSSPLAKHFPNGFMAELPNGGLLNEVWQYANDNPQIMGGKNKGPRALMDAIGHTLGLRIDYYALINMYGFVGLVDAIGGIRLRVEKDIPWGGTYGTAGTIKAGLQRLSGEEALWYGRSRVVDDDFGRMGRQRCVIGAFAQQATPDKILTNFGQIARTAKRMAQTNIPQELLEPLANLALEVKDARITSLQFVPPQFYTGSPDWPKIRRATLKAINDSLKPAKRALAAGVTASPGATTSPAATATPSAGRTVTPSQTPTRNGQSAANNGSAKSLSELCGL</sequence>
<feature type="compositionally biased region" description="Basic and acidic residues" evidence="2">
    <location>
        <begin position="1"/>
        <end position="12"/>
    </location>
</feature>
<feature type="compositionally biased region" description="Low complexity" evidence="2">
    <location>
        <begin position="504"/>
        <end position="522"/>
    </location>
</feature>
<dbReference type="PANTHER" id="PTHR33392">
    <property type="entry name" value="POLYISOPRENYL-TEICHOIC ACID--PEPTIDOGLYCAN TEICHOIC ACID TRANSFERASE TAGU"/>
    <property type="match status" value="1"/>
</dbReference>
<name>A0ABR9KAJ9_9ACTN</name>
<keyword evidence="3" id="KW-0472">Membrane</keyword>
<evidence type="ECO:0000313" key="6">
    <source>
        <dbReference type="Proteomes" id="UP000661607"/>
    </source>
</evidence>